<dbReference type="Proteomes" id="UP001278500">
    <property type="component" value="Unassembled WGS sequence"/>
</dbReference>
<feature type="region of interest" description="Disordered" evidence="1">
    <location>
        <begin position="508"/>
        <end position="549"/>
    </location>
</feature>
<sequence>MTWPERVVCPAIPSFSQFSGSLRSCSPPSFVSLSLLSRASPHLSGDLLPTCAPPSPSFSTDPCDHQEKRSKKGTLPDDALEAVKNTFSTLDKAIEGVKEAHTALSTPSAPRQRASPSEPDEFIPLSDSPAANNQAIIIIRQRRRNHTEQSPTHSHPPPPTPPHTFLPPSHELSDPEDQERAALLDASHAPSHAPTNLTATAASLRADGSPEPSGDTRIPLWQNETRAFKGEFAYPRKSRGLATRLAREAQRAELMVDGKPQFNLFVDGSYKQNHDNRGAPEHRRFGRGGYGVVFRNPYHGKGLAECDHNHDDEAQYCTKVPQDSLSTKDFNIRSWRSHRVLSSLHAELAAISQGMETVISLHKRHHPLSASVTIFTDSKTAMNRLSRRLRSDAADGEAIITETEPITTTDALTMPLVRAIVWQSHFLSERGCEIKLQWLKRCTVLAHKLADDVAGWWRKEHAVFYQRDRPLWRRDGILDALHHEALVKVIERIEAEALLRPPLVSASQRRKQAKRERQERERERERESRSQDMLLENFSGSAMQTRMNSDPLLKMPPIWERNAAFSMVNEDMAKILKGSPFENE</sequence>
<evidence type="ECO:0000256" key="1">
    <source>
        <dbReference type="SAM" id="MobiDB-lite"/>
    </source>
</evidence>
<dbReference type="Gene3D" id="3.30.420.10">
    <property type="entry name" value="Ribonuclease H-like superfamily/Ribonuclease H"/>
    <property type="match status" value="1"/>
</dbReference>
<dbReference type="EMBL" id="JAUEPP010000009">
    <property type="protein sequence ID" value="KAK3335008.1"/>
    <property type="molecule type" value="Genomic_DNA"/>
</dbReference>
<organism evidence="2 3">
    <name type="scientific">Neurospora tetraspora</name>
    <dbReference type="NCBI Taxonomy" id="94610"/>
    <lineage>
        <taxon>Eukaryota</taxon>
        <taxon>Fungi</taxon>
        <taxon>Dikarya</taxon>
        <taxon>Ascomycota</taxon>
        <taxon>Pezizomycotina</taxon>
        <taxon>Sordariomycetes</taxon>
        <taxon>Sordariomycetidae</taxon>
        <taxon>Sordariales</taxon>
        <taxon>Sordariaceae</taxon>
        <taxon>Neurospora</taxon>
    </lineage>
</organism>
<name>A0AAE0J155_9PEZI</name>
<protein>
    <recommendedName>
        <fullName evidence="4">RNase H type-1 domain-containing protein</fullName>
    </recommendedName>
</protein>
<dbReference type="GeneID" id="87868032"/>
<dbReference type="InterPro" id="IPR044730">
    <property type="entry name" value="RNase_H-like_dom_plant"/>
</dbReference>
<feature type="compositionally biased region" description="Basic and acidic residues" evidence="1">
    <location>
        <begin position="515"/>
        <end position="530"/>
    </location>
</feature>
<accession>A0AAE0J155</accession>
<comment type="caution">
    <text evidence="2">The sequence shown here is derived from an EMBL/GenBank/DDBJ whole genome shotgun (WGS) entry which is preliminary data.</text>
</comment>
<dbReference type="CDD" id="cd06222">
    <property type="entry name" value="RNase_H_like"/>
    <property type="match status" value="1"/>
</dbReference>
<dbReference type="AlphaFoldDB" id="A0AAE0J155"/>
<feature type="region of interest" description="Disordered" evidence="1">
    <location>
        <begin position="100"/>
        <end position="132"/>
    </location>
</feature>
<feature type="region of interest" description="Disordered" evidence="1">
    <location>
        <begin position="53"/>
        <end position="77"/>
    </location>
</feature>
<dbReference type="RefSeq" id="XP_062677174.1">
    <property type="nucleotide sequence ID" value="XM_062830878.1"/>
</dbReference>
<evidence type="ECO:0000313" key="2">
    <source>
        <dbReference type="EMBL" id="KAK3335008.1"/>
    </source>
</evidence>
<reference evidence="2" key="2">
    <citation type="submission" date="2023-06" db="EMBL/GenBank/DDBJ databases">
        <authorList>
            <consortium name="Lawrence Berkeley National Laboratory"/>
            <person name="Haridas S."/>
            <person name="Hensen N."/>
            <person name="Bonometti L."/>
            <person name="Westerberg I."/>
            <person name="Brannstrom I.O."/>
            <person name="Guillou S."/>
            <person name="Cros-Aarteil S."/>
            <person name="Calhoun S."/>
            <person name="Kuo A."/>
            <person name="Mondo S."/>
            <person name="Pangilinan J."/>
            <person name="Riley R."/>
            <person name="Labutti K."/>
            <person name="Andreopoulos B."/>
            <person name="Lipzen A."/>
            <person name="Chen C."/>
            <person name="Yanf M."/>
            <person name="Daum C."/>
            <person name="Ng V."/>
            <person name="Clum A."/>
            <person name="Steindorff A."/>
            <person name="Ohm R."/>
            <person name="Martin F."/>
            <person name="Silar P."/>
            <person name="Natvig D."/>
            <person name="Lalanne C."/>
            <person name="Gautier V."/>
            <person name="Ament-Velasquez S.L."/>
            <person name="Kruys A."/>
            <person name="Hutchinson M.I."/>
            <person name="Powell A.J."/>
            <person name="Barry K."/>
            <person name="Miller A.N."/>
            <person name="Grigoriev I.V."/>
            <person name="Debuchy R."/>
            <person name="Gladieux P."/>
            <person name="Thoren M.H."/>
            <person name="Johannesson H."/>
        </authorList>
    </citation>
    <scope>NUCLEOTIDE SEQUENCE</scope>
    <source>
        <strain evidence="2">CBS 560.94</strain>
    </source>
</reference>
<feature type="non-terminal residue" evidence="2">
    <location>
        <position position="584"/>
    </location>
</feature>
<feature type="region of interest" description="Disordered" evidence="1">
    <location>
        <begin position="144"/>
        <end position="180"/>
    </location>
</feature>
<feature type="compositionally biased region" description="Polar residues" evidence="1">
    <location>
        <begin position="538"/>
        <end position="548"/>
    </location>
</feature>
<dbReference type="GO" id="GO:0003676">
    <property type="term" value="F:nucleic acid binding"/>
    <property type="evidence" value="ECO:0007669"/>
    <property type="project" value="InterPro"/>
</dbReference>
<keyword evidence="3" id="KW-1185">Reference proteome</keyword>
<dbReference type="InterPro" id="IPR036397">
    <property type="entry name" value="RNaseH_sf"/>
</dbReference>
<proteinExistence type="predicted"/>
<evidence type="ECO:0000313" key="3">
    <source>
        <dbReference type="Proteomes" id="UP001278500"/>
    </source>
</evidence>
<feature type="compositionally biased region" description="Pro residues" evidence="1">
    <location>
        <begin position="154"/>
        <end position="165"/>
    </location>
</feature>
<reference evidence="2" key="1">
    <citation type="journal article" date="2023" name="Mol. Phylogenet. Evol.">
        <title>Genome-scale phylogeny and comparative genomics of the fungal order Sordariales.</title>
        <authorList>
            <person name="Hensen N."/>
            <person name="Bonometti L."/>
            <person name="Westerberg I."/>
            <person name="Brannstrom I.O."/>
            <person name="Guillou S."/>
            <person name="Cros-Aarteil S."/>
            <person name="Calhoun S."/>
            <person name="Haridas S."/>
            <person name="Kuo A."/>
            <person name="Mondo S."/>
            <person name="Pangilinan J."/>
            <person name="Riley R."/>
            <person name="LaButti K."/>
            <person name="Andreopoulos B."/>
            <person name="Lipzen A."/>
            <person name="Chen C."/>
            <person name="Yan M."/>
            <person name="Daum C."/>
            <person name="Ng V."/>
            <person name="Clum A."/>
            <person name="Steindorff A."/>
            <person name="Ohm R.A."/>
            <person name="Martin F."/>
            <person name="Silar P."/>
            <person name="Natvig D.O."/>
            <person name="Lalanne C."/>
            <person name="Gautier V."/>
            <person name="Ament-Velasquez S.L."/>
            <person name="Kruys A."/>
            <person name="Hutchinson M.I."/>
            <person name="Powell A.J."/>
            <person name="Barry K."/>
            <person name="Miller A.N."/>
            <person name="Grigoriev I.V."/>
            <person name="Debuchy R."/>
            <person name="Gladieux P."/>
            <person name="Hiltunen Thoren M."/>
            <person name="Johannesson H."/>
        </authorList>
    </citation>
    <scope>NUCLEOTIDE SEQUENCE</scope>
    <source>
        <strain evidence="2">CBS 560.94</strain>
    </source>
</reference>
<evidence type="ECO:0008006" key="4">
    <source>
        <dbReference type="Google" id="ProtNLM"/>
    </source>
</evidence>
<gene>
    <name evidence="2" type="ORF">B0H65DRAFT_583390</name>
</gene>